<dbReference type="EMBL" id="FMHU01000001">
    <property type="protein sequence ID" value="SCL17886.1"/>
    <property type="molecule type" value="Genomic_DNA"/>
</dbReference>
<proteinExistence type="predicted"/>
<reference evidence="2" key="1">
    <citation type="submission" date="2016-06" db="EMBL/GenBank/DDBJ databases">
        <authorList>
            <person name="Varghese N."/>
        </authorList>
    </citation>
    <scope>NUCLEOTIDE SEQUENCE [LARGE SCALE GENOMIC DNA]</scope>
    <source>
        <strain evidence="2">DSM 46123</strain>
    </source>
</reference>
<dbReference type="AlphaFoldDB" id="A0A1C6RLG7"/>
<accession>A0A1C6RLG7</accession>
<protein>
    <submittedName>
        <fullName evidence="1">Uncharacterized protein</fullName>
    </submittedName>
</protein>
<organism evidence="1 2">
    <name type="scientific">Micromonospora inyonensis</name>
    <dbReference type="NCBI Taxonomy" id="47866"/>
    <lineage>
        <taxon>Bacteria</taxon>
        <taxon>Bacillati</taxon>
        <taxon>Actinomycetota</taxon>
        <taxon>Actinomycetes</taxon>
        <taxon>Micromonosporales</taxon>
        <taxon>Micromonosporaceae</taxon>
        <taxon>Micromonospora</taxon>
    </lineage>
</organism>
<keyword evidence="2" id="KW-1185">Reference proteome</keyword>
<dbReference type="STRING" id="47866.GA0074694_2164"/>
<gene>
    <name evidence="1" type="ORF">GA0074694_2164</name>
</gene>
<evidence type="ECO:0000313" key="2">
    <source>
        <dbReference type="Proteomes" id="UP000198906"/>
    </source>
</evidence>
<evidence type="ECO:0000313" key="1">
    <source>
        <dbReference type="EMBL" id="SCL17886.1"/>
    </source>
</evidence>
<sequence>MHRVAFGTGITPLPPPVPGTFYLVPLVVGLAAQHRDDLLVPHDTARDMTGSIIGVRRLARPITAEADKRWLHHSDTSGWCNR</sequence>
<dbReference type="Proteomes" id="UP000198906">
    <property type="component" value="Unassembled WGS sequence"/>
</dbReference>
<name>A0A1C6RLG7_9ACTN</name>